<evidence type="ECO:0000313" key="3">
    <source>
        <dbReference type="Proteomes" id="UP000324222"/>
    </source>
</evidence>
<evidence type="ECO:0000313" key="2">
    <source>
        <dbReference type="EMBL" id="MPC99441.1"/>
    </source>
</evidence>
<comment type="caution">
    <text evidence="2">The sequence shown here is derived from an EMBL/GenBank/DDBJ whole genome shotgun (WGS) entry which is preliminary data.</text>
</comment>
<proteinExistence type="predicted"/>
<reference evidence="2 3" key="1">
    <citation type="submission" date="2019-05" db="EMBL/GenBank/DDBJ databases">
        <title>Another draft genome of Portunus trituberculatus and its Hox gene families provides insights of decapod evolution.</title>
        <authorList>
            <person name="Jeong J.-H."/>
            <person name="Song I."/>
            <person name="Kim S."/>
            <person name="Choi T."/>
            <person name="Kim D."/>
            <person name="Ryu S."/>
            <person name="Kim W."/>
        </authorList>
    </citation>
    <scope>NUCLEOTIDE SEQUENCE [LARGE SCALE GENOMIC DNA]</scope>
    <source>
        <tissue evidence="2">Muscle</tissue>
    </source>
</reference>
<accession>A0A5B7JNA3</accession>
<keyword evidence="3" id="KW-1185">Reference proteome</keyword>
<gene>
    <name evidence="2" type="ORF">E2C01_094854</name>
</gene>
<feature type="region of interest" description="Disordered" evidence="1">
    <location>
        <begin position="59"/>
        <end position="78"/>
    </location>
</feature>
<name>A0A5B7JNA3_PORTR</name>
<protein>
    <submittedName>
        <fullName evidence="2">Uncharacterized protein</fullName>
    </submittedName>
</protein>
<dbReference type="AlphaFoldDB" id="A0A5B7JNA3"/>
<evidence type="ECO:0000256" key="1">
    <source>
        <dbReference type="SAM" id="MobiDB-lite"/>
    </source>
</evidence>
<dbReference type="Proteomes" id="UP000324222">
    <property type="component" value="Unassembled WGS sequence"/>
</dbReference>
<sequence>MFENAAETEQRWRPYLFAASSTISRKRPNVTSDDIVTLLQPFYVMAALARRKQSVTTAYTPTCPATPHGTQERQAGRY</sequence>
<dbReference type="EMBL" id="VSRR010118370">
    <property type="protein sequence ID" value="MPC99441.1"/>
    <property type="molecule type" value="Genomic_DNA"/>
</dbReference>
<organism evidence="2 3">
    <name type="scientific">Portunus trituberculatus</name>
    <name type="common">Swimming crab</name>
    <name type="synonym">Neptunus trituberculatus</name>
    <dbReference type="NCBI Taxonomy" id="210409"/>
    <lineage>
        <taxon>Eukaryota</taxon>
        <taxon>Metazoa</taxon>
        <taxon>Ecdysozoa</taxon>
        <taxon>Arthropoda</taxon>
        <taxon>Crustacea</taxon>
        <taxon>Multicrustacea</taxon>
        <taxon>Malacostraca</taxon>
        <taxon>Eumalacostraca</taxon>
        <taxon>Eucarida</taxon>
        <taxon>Decapoda</taxon>
        <taxon>Pleocyemata</taxon>
        <taxon>Brachyura</taxon>
        <taxon>Eubrachyura</taxon>
        <taxon>Portunoidea</taxon>
        <taxon>Portunidae</taxon>
        <taxon>Portuninae</taxon>
        <taxon>Portunus</taxon>
    </lineage>
</organism>